<dbReference type="RefSeq" id="XP_012335244.1">
    <property type="nucleotide sequence ID" value="XM_012479821.1"/>
</dbReference>
<dbReference type="OMA" id="NDPKCLV"/>
<keyword evidence="2" id="KW-1185">Reference proteome</keyword>
<evidence type="ECO:0000313" key="1">
    <source>
        <dbReference type="EMBL" id="KJP88073.1"/>
    </source>
</evidence>
<dbReference type="GeneID" id="24267501"/>
<reference evidence="1 2" key="1">
    <citation type="submission" date="2014-03" db="EMBL/GenBank/DDBJ databases">
        <title>The Genome Sequence of Plasmodium fragile nilgiri.</title>
        <authorList>
            <consortium name="The Broad Institute Genomics Platform"/>
            <consortium name="The Broad Institute Genome Sequencing Center for Infectious Disease"/>
            <person name="Neafsey D."/>
            <person name="Duraisingh M."/>
            <person name="Young S.K."/>
            <person name="Zeng Q."/>
            <person name="Gargeya S."/>
            <person name="Abouelleil A."/>
            <person name="Alvarado L."/>
            <person name="Chapman S.B."/>
            <person name="Gainer-Dewar J."/>
            <person name="Goldberg J."/>
            <person name="Griggs A."/>
            <person name="Gujja S."/>
            <person name="Hansen M."/>
            <person name="Howarth C."/>
            <person name="Imamovic A."/>
            <person name="Larimer J."/>
            <person name="Pearson M."/>
            <person name="Poon T.W."/>
            <person name="Priest M."/>
            <person name="Roberts A."/>
            <person name="Saif S."/>
            <person name="Shea T."/>
            <person name="Sykes S."/>
            <person name="Wortman J."/>
            <person name="Nusbaum C."/>
            <person name="Birren B."/>
        </authorList>
    </citation>
    <scope>NUCLEOTIDE SEQUENCE [LARGE SCALE GENOMIC DNA]</scope>
    <source>
        <strain evidence="2">nilgiri</strain>
    </source>
</reference>
<sequence length="149" mass="17354">MSYGWLTESTLFGKKEKVIELGKDKLFNESKDNKKSENSIDQLNGIVNSYLQNVKENKKNQLGRKKLSYEDKLYNAKNDGVEKRNKQDRKDTSVKKQINKVKKYEQLLKGGRNDPKCLVNFESKKQMESELEEIRKLKAQSNGQKYAQS</sequence>
<dbReference type="Proteomes" id="UP000054561">
    <property type="component" value="Unassembled WGS sequence"/>
</dbReference>
<dbReference type="EMBL" id="KQ001665">
    <property type="protein sequence ID" value="KJP88073.1"/>
    <property type="molecule type" value="Genomic_DNA"/>
</dbReference>
<dbReference type="VEuPathDB" id="PlasmoDB:AK88_02187"/>
<organism evidence="1 2">
    <name type="scientific">Plasmodium fragile</name>
    <dbReference type="NCBI Taxonomy" id="5857"/>
    <lineage>
        <taxon>Eukaryota</taxon>
        <taxon>Sar</taxon>
        <taxon>Alveolata</taxon>
        <taxon>Apicomplexa</taxon>
        <taxon>Aconoidasida</taxon>
        <taxon>Haemosporida</taxon>
        <taxon>Plasmodiidae</taxon>
        <taxon>Plasmodium</taxon>
        <taxon>Plasmodium (Plasmodium)</taxon>
    </lineage>
</organism>
<evidence type="ECO:0000313" key="2">
    <source>
        <dbReference type="Proteomes" id="UP000054561"/>
    </source>
</evidence>
<dbReference type="AlphaFoldDB" id="A0A0D9QMD2"/>
<proteinExistence type="predicted"/>
<protein>
    <submittedName>
        <fullName evidence="1">Uncharacterized protein</fullName>
    </submittedName>
</protein>
<gene>
    <name evidence="1" type="ORF">AK88_02187</name>
</gene>
<accession>A0A0D9QMD2</accession>
<dbReference type="OrthoDB" id="378720at2759"/>
<name>A0A0D9QMD2_PLAFR</name>